<protein>
    <submittedName>
        <fullName evidence="2">Uncharacterized protein</fullName>
    </submittedName>
</protein>
<dbReference type="OrthoDB" id="129084at2759"/>
<evidence type="ECO:0000256" key="1">
    <source>
        <dbReference type="SAM" id="MobiDB-lite"/>
    </source>
</evidence>
<sequence>MSVGERNSKIDSTLSSAPKTSAAWIQYAKTFVCIHHGKYKSQAGLDKSREPADVLQRDL</sequence>
<dbReference type="Proteomes" id="UP000006643">
    <property type="component" value="Unassembled WGS sequence"/>
</dbReference>
<evidence type="ECO:0000313" key="2">
    <source>
        <dbReference type="EMBL" id="EEY67715.1"/>
    </source>
</evidence>
<dbReference type="VEuPathDB" id="FungiDB:PITG_17946"/>
<proteinExistence type="predicted"/>
<dbReference type="KEGG" id="pif:PITG_17946"/>
<feature type="region of interest" description="Disordered" evidence="1">
    <location>
        <begin position="40"/>
        <end position="59"/>
    </location>
</feature>
<accession>D0NXB8</accession>
<name>D0NXB8_PHYIT</name>
<dbReference type="InParanoid" id="D0NXB8"/>
<gene>
    <name evidence="2" type="ORF">PITG_17946</name>
</gene>
<dbReference type="AlphaFoldDB" id="D0NXB8"/>
<feature type="compositionally biased region" description="Basic and acidic residues" evidence="1">
    <location>
        <begin position="46"/>
        <end position="59"/>
    </location>
</feature>
<dbReference type="HOGENOM" id="CLU_2965824_0_0_1"/>
<dbReference type="GeneID" id="9464123"/>
<dbReference type="EMBL" id="DS028181">
    <property type="protein sequence ID" value="EEY67715.1"/>
    <property type="molecule type" value="Genomic_DNA"/>
</dbReference>
<reference evidence="3" key="1">
    <citation type="journal article" date="2009" name="Nature">
        <title>Genome sequence and analysis of the Irish potato famine pathogen Phytophthora infestans.</title>
        <authorList>
            <consortium name="The Broad Institute Genome Sequencing Platform"/>
            <person name="Haas B.J."/>
            <person name="Kamoun S."/>
            <person name="Zody M.C."/>
            <person name="Jiang R.H."/>
            <person name="Handsaker R.E."/>
            <person name="Cano L.M."/>
            <person name="Grabherr M."/>
            <person name="Kodira C.D."/>
            <person name="Raffaele S."/>
            <person name="Torto-Alalibo T."/>
            <person name="Bozkurt T.O."/>
            <person name="Ah-Fong A.M."/>
            <person name="Alvarado L."/>
            <person name="Anderson V.L."/>
            <person name="Armstrong M.R."/>
            <person name="Avrova A."/>
            <person name="Baxter L."/>
            <person name="Beynon J."/>
            <person name="Boevink P.C."/>
            <person name="Bollmann S.R."/>
            <person name="Bos J.I."/>
            <person name="Bulone V."/>
            <person name="Cai G."/>
            <person name="Cakir C."/>
            <person name="Carrington J.C."/>
            <person name="Chawner M."/>
            <person name="Conti L."/>
            <person name="Costanzo S."/>
            <person name="Ewan R."/>
            <person name="Fahlgren N."/>
            <person name="Fischbach M.A."/>
            <person name="Fugelstad J."/>
            <person name="Gilroy E.M."/>
            <person name="Gnerre S."/>
            <person name="Green P.J."/>
            <person name="Grenville-Briggs L.J."/>
            <person name="Griffith J."/>
            <person name="Grunwald N.J."/>
            <person name="Horn K."/>
            <person name="Horner N.R."/>
            <person name="Hu C.H."/>
            <person name="Huitema E."/>
            <person name="Jeong D.H."/>
            <person name="Jones A.M."/>
            <person name="Jones J.D."/>
            <person name="Jones R.W."/>
            <person name="Karlsson E.K."/>
            <person name="Kunjeti S.G."/>
            <person name="Lamour K."/>
            <person name="Liu Z."/>
            <person name="Ma L."/>
            <person name="Maclean D."/>
            <person name="Chibucos M.C."/>
            <person name="McDonald H."/>
            <person name="McWalters J."/>
            <person name="Meijer H.J."/>
            <person name="Morgan W."/>
            <person name="Morris P.F."/>
            <person name="Munro C.A."/>
            <person name="O'Neill K."/>
            <person name="Ospina-Giraldo M."/>
            <person name="Pinzon A."/>
            <person name="Pritchard L."/>
            <person name="Ramsahoye B."/>
            <person name="Ren Q."/>
            <person name="Restrepo S."/>
            <person name="Roy S."/>
            <person name="Sadanandom A."/>
            <person name="Savidor A."/>
            <person name="Schornack S."/>
            <person name="Schwartz D.C."/>
            <person name="Schumann U.D."/>
            <person name="Schwessinger B."/>
            <person name="Seyer L."/>
            <person name="Sharpe T."/>
            <person name="Silvar C."/>
            <person name="Song J."/>
            <person name="Studholme D.J."/>
            <person name="Sykes S."/>
            <person name="Thines M."/>
            <person name="van de Vondervoort P.J."/>
            <person name="Phuntumart V."/>
            <person name="Wawra S."/>
            <person name="Weide R."/>
            <person name="Win J."/>
            <person name="Young C."/>
            <person name="Zhou S."/>
            <person name="Fry W."/>
            <person name="Meyers B.C."/>
            <person name="van West P."/>
            <person name="Ristaino J."/>
            <person name="Govers F."/>
            <person name="Birch P.R."/>
            <person name="Whisson S.C."/>
            <person name="Judelson H.S."/>
            <person name="Nusbaum C."/>
        </authorList>
    </citation>
    <scope>NUCLEOTIDE SEQUENCE [LARGE SCALE GENOMIC DNA]</scope>
    <source>
        <strain evidence="3">T30-4</strain>
    </source>
</reference>
<organism evidence="2 3">
    <name type="scientific">Phytophthora infestans (strain T30-4)</name>
    <name type="common">Potato late blight agent</name>
    <dbReference type="NCBI Taxonomy" id="403677"/>
    <lineage>
        <taxon>Eukaryota</taxon>
        <taxon>Sar</taxon>
        <taxon>Stramenopiles</taxon>
        <taxon>Oomycota</taxon>
        <taxon>Peronosporomycetes</taxon>
        <taxon>Peronosporales</taxon>
        <taxon>Peronosporaceae</taxon>
        <taxon>Phytophthora</taxon>
    </lineage>
</organism>
<keyword evidence="3" id="KW-1185">Reference proteome</keyword>
<evidence type="ECO:0000313" key="3">
    <source>
        <dbReference type="Proteomes" id="UP000006643"/>
    </source>
</evidence>
<dbReference type="RefSeq" id="XP_002896268.1">
    <property type="nucleotide sequence ID" value="XM_002896222.1"/>
</dbReference>